<evidence type="ECO:0000259" key="12">
    <source>
        <dbReference type="PROSITE" id="PS50011"/>
    </source>
</evidence>
<evidence type="ECO:0000256" key="2">
    <source>
        <dbReference type="ARBA" id="ARBA00012513"/>
    </source>
</evidence>
<dbReference type="Pfam" id="PF00069">
    <property type="entry name" value="Pkinase"/>
    <property type="match status" value="1"/>
</dbReference>
<dbReference type="FunFam" id="3.90.810.10:FF:000002">
    <property type="entry name" value="Non-specific serine/threonine protein kinase"/>
    <property type="match status" value="1"/>
</dbReference>
<dbReference type="Gene3D" id="3.30.200.20">
    <property type="entry name" value="Phosphorylase Kinase, domain 1"/>
    <property type="match status" value="1"/>
</dbReference>
<feature type="domain" description="CRIB" evidence="13">
    <location>
        <begin position="11"/>
        <end position="24"/>
    </location>
</feature>
<dbReference type="PANTHER" id="PTHR45832:SF8">
    <property type="entry name" value="PROTEIN KINASE DOMAIN-CONTAINING PROTEIN"/>
    <property type="match status" value="1"/>
</dbReference>
<dbReference type="Proteomes" id="UP000494256">
    <property type="component" value="Unassembled WGS sequence"/>
</dbReference>
<dbReference type="Pfam" id="PF00786">
    <property type="entry name" value="PBD"/>
    <property type="match status" value="1"/>
</dbReference>
<feature type="compositionally biased region" description="Pro residues" evidence="11">
    <location>
        <begin position="139"/>
        <end position="152"/>
    </location>
</feature>
<dbReference type="PROSITE" id="PS50108">
    <property type="entry name" value="CRIB"/>
    <property type="match status" value="1"/>
</dbReference>
<proteinExistence type="predicted"/>
<evidence type="ECO:0000256" key="6">
    <source>
        <dbReference type="ARBA" id="ARBA00022741"/>
    </source>
</evidence>
<dbReference type="SUPFAM" id="SSF56112">
    <property type="entry name" value="Protein kinase-like (PK-like)"/>
    <property type="match status" value="1"/>
</dbReference>
<evidence type="ECO:0000256" key="5">
    <source>
        <dbReference type="ARBA" id="ARBA00022723"/>
    </source>
</evidence>
<comment type="cofactor">
    <cofactor evidence="1">
        <name>Mg(2+)</name>
        <dbReference type="ChEBI" id="CHEBI:18420"/>
    </cofactor>
</comment>
<keyword evidence="5" id="KW-0479">Metal-binding</keyword>
<evidence type="ECO:0000256" key="8">
    <source>
        <dbReference type="ARBA" id="ARBA00022840"/>
    </source>
</evidence>
<evidence type="ECO:0000313" key="17">
    <source>
        <dbReference type="Proteomes" id="UP000494256"/>
    </source>
</evidence>
<dbReference type="FunFam" id="3.30.200.20:FF:000705">
    <property type="entry name" value="Non-specific serine/threonine protein kinase"/>
    <property type="match status" value="1"/>
</dbReference>
<dbReference type="CDD" id="cd01093">
    <property type="entry name" value="CRIB_PAK_like"/>
    <property type="match status" value="1"/>
</dbReference>
<evidence type="ECO:0000313" key="15">
    <source>
        <dbReference type="EMBL" id="CAB3255765.1"/>
    </source>
</evidence>
<dbReference type="Gene3D" id="3.90.810.10">
    <property type="entry name" value="CRIB domain"/>
    <property type="match status" value="1"/>
</dbReference>
<comment type="caution">
    <text evidence="15">The sequence shown here is derived from an EMBL/GenBank/DDBJ whole genome shotgun (WGS) entry which is preliminary data.</text>
</comment>
<evidence type="ECO:0000256" key="7">
    <source>
        <dbReference type="ARBA" id="ARBA00022777"/>
    </source>
</evidence>
<feature type="compositionally biased region" description="Pro residues" evidence="11">
    <location>
        <begin position="561"/>
        <end position="575"/>
    </location>
</feature>
<evidence type="ECO:0000256" key="11">
    <source>
        <dbReference type="SAM" id="MobiDB-lite"/>
    </source>
</evidence>
<dbReference type="SMART" id="SM00285">
    <property type="entry name" value="PBD"/>
    <property type="match status" value="1"/>
</dbReference>
<dbReference type="GO" id="GO:0005524">
    <property type="term" value="F:ATP binding"/>
    <property type="evidence" value="ECO:0007669"/>
    <property type="project" value="UniProtKB-UniRule"/>
</dbReference>
<dbReference type="InterPro" id="IPR036936">
    <property type="entry name" value="CRIB_dom_sf"/>
</dbReference>
<dbReference type="PANTHER" id="PTHR45832">
    <property type="entry name" value="SERINE/THREONINE-PROTEIN KINASE SAMKA-RELATED-RELATED"/>
    <property type="match status" value="1"/>
</dbReference>
<keyword evidence="9" id="KW-0460">Magnesium</keyword>
<evidence type="ECO:0000313" key="16">
    <source>
        <dbReference type="Proteomes" id="UP000494106"/>
    </source>
</evidence>
<feature type="domain" description="Protein kinase" evidence="12">
    <location>
        <begin position="287"/>
        <end position="538"/>
    </location>
</feature>
<evidence type="ECO:0000256" key="3">
    <source>
        <dbReference type="ARBA" id="ARBA00022527"/>
    </source>
</evidence>
<feature type="region of interest" description="Disordered" evidence="11">
    <location>
        <begin position="549"/>
        <end position="575"/>
    </location>
</feature>
<dbReference type="EC" id="2.7.11.1" evidence="2"/>
<dbReference type="CDD" id="cd06648">
    <property type="entry name" value="STKc_PAK_II"/>
    <property type="match status" value="1"/>
</dbReference>
<evidence type="ECO:0000259" key="13">
    <source>
        <dbReference type="PROSITE" id="PS50108"/>
    </source>
</evidence>
<dbReference type="Proteomes" id="UP000494106">
    <property type="component" value="Unassembled WGS sequence"/>
</dbReference>
<keyword evidence="3" id="KW-0723">Serine/threonine-protein kinase</keyword>
<dbReference type="InterPro" id="IPR051931">
    <property type="entry name" value="PAK3-like"/>
</dbReference>
<keyword evidence="6 10" id="KW-0547">Nucleotide-binding</keyword>
<dbReference type="InterPro" id="IPR000095">
    <property type="entry name" value="CRIB_dom"/>
</dbReference>
<feature type="region of interest" description="Disordered" evidence="11">
    <location>
        <begin position="1"/>
        <end position="21"/>
    </location>
</feature>
<accession>A0A8S1BA25</accession>
<dbReference type="OrthoDB" id="1022360at2759"/>
<evidence type="ECO:0000256" key="1">
    <source>
        <dbReference type="ARBA" id="ARBA00001946"/>
    </source>
</evidence>
<evidence type="ECO:0000256" key="9">
    <source>
        <dbReference type="ARBA" id="ARBA00022842"/>
    </source>
</evidence>
<feature type="binding site" evidence="10">
    <location>
        <position position="316"/>
    </location>
    <ligand>
        <name>ATP</name>
        <dbReference type="ChEBI" id="CHEBI:30616"/>
    </ligand>
</feature>
<dbReference type="GO" id="GO:0046872">
    <property type="term" value="F:metal ion binding"/>
    <property type="evidence" value="ECO:0007669"/>
    <property type="project" value="UniProtKB-KW"/>
</dbReference>
<dbReference type="PROSITE" id="PS50011">
    <property type="entry name" value="PROTEIN_KINASE_DOM"/>
    <property type="match status" value="1"/>
</dbReference>
<keyword evidence="16" id="KW-1185">Reference proteome</keyword>
<evidence type="ECO:0000256" key="4">
    <source>
        <dbReference type="ARBA" id="ARBA00022679"/>
    </source>
</evidence>
<dbReference type="Gene3D" id="1.10.510.10">
    <property type="entry name" value="Transferase(Phosphotransferase) domain 1"/>
    <property type="match status" value="1"/>
</dbReference>
<dbReference type="GO" id="GO:0004674">
    <property type="term" value="F:protein serine/threonine kinase activity"/>
    <property type="evidence" value="ECO:0007669"/>
    <property type="project" value="UniProtKB-KW"/>
</dbReference>
<dbReference type="AlphaFoldDB" id="A0A8S1BA25"/>
<keyword evidence="8 10" id="KW-0067">ATP-binding</keyword>
<dbReference type="InterPro" id="IPR017441">
    <property type="entry name" value="Protein_kinase_ATP_BS"/>
</dbReference>
<dbReference type="EMBL" id="CADEBC010000530">
    <property type="protein sequence ID" value="CAB3247320.1"/>
    <property type="molecule type" value="Genomic_DNA"/>
</dbReference>
<keyword evidence="7" id="KW-0418">Kinase</keyword>
<dbReference type="EMBL" id="CADEBD010000443">
    <property type="protein sequence ID" value="CAB3255765.1"/>
    <property type="molecule type" value="Genomic_DNA"/>
</dbReference>
<evidence type="ECO:0000256" key="10">
    <source>
        <dbReference type="PROSITE-ProRule" id="PRU10141"/>
    </source>
</evidence>
<evidence type="ECO:0000313" key="14">
    <source>
        <dbReference type="EMBL" id="CAB3247320.1"/>
    </source>
</evidence>
<keyword evidence="4" id="KW-0808">Transferase</keyword>
<dbReference type="InterPro" id="IPR000719">
    <property type="entry name" value="Prot_kinase_dom"/>
</dbReference>
<sequence length="575" mass="63917">MFSKKKKKPLISPPSNFEHRVHTGFDKREGKFVGLPLQWASLVGNNQILKSTNRPLPLVDPSEITPTEILDLKTIVRGDHRTTSVSSIARPMHSNVPQQPVQNGVVLPKTSNVARSNSLRSSSPPRIRRDLRNQANVPPSVPEESPPVPPAPQQYTSLRREHSNYTLNKPISESPVDWTQHQHDAVRNVPEINDNQHTPMTYQNIQNANVPYQHNHPPQPMTHAVPHGLNGNSVNMGEPYPVSRGSGAPAAQHLPLAASKHELRLTHEQFRAALRLVVSEGDPRATLSGFSKIGEGSTGVVCAATDTRTRRRVAVKMMNLRKQQRRELLFNEVVIMRDYPHPNIVEMHASYLVGDELWVVMEYMAGGALTDIVTRARMDPEQIATVCKQCLKALAFLHSQGVIHRDIKSDSILMTADGRVKLSDFGFCAQVSEELPKRKSLVGTPYWMSPEVISRLPYGPEVDVWSLGIMLVEMVDGEPPFFNEPPLQAMRRIRDMPPPRPRGAARCPADLLAFVDSALVRDPAQRQAAARLLQHPFLRRAGPPALLVPLMPHAHPHPDPPDNPSMQPGPPRSGS</sequence>
<dbReference type="InterPro" id="IPR011009">
    <property type="entry name" value="Kinase-like_dom_sf"/>
</dbReference>
<feature type="compositionally biased region" description="Low complexity" evidence="11">
    <location>
        <begin position="95"/>
        <end position="125"/>
    </location>
</feature>
<reference evidence="16 17" key="1">
    <citation type="submission" date="2020-04" db="EMBL/GenBank/DDBJ databases">
        <authorList>
            <person name="Wallbank WR R."/>
            <person name="Pardo Diaz C."/>
            <person name="Kozak K."/>
            <person name="Martin S."/>
            <person name="Jiggins C."/>
            <person name="Moest M."/>
            <person name="Warren A I."/>
            <person name="Byers J.R.P. K."/>
            <person name="Montejo-Kovacevich G."/>
            <person name="Yen C E."/>
        </authorList>
    </citation>
    <scope>NUCLEOTIDE SEQUENCE [LARGE SCALE GENOMIC DNA]</scope>
</reference>
<dbReference type="FunFam" id="1.10.510.10:FF:000768">
    <property type="entry name" value="Non-specific serine/threonine protein kinase"/>
    <property type="match status" value="1"/>
</dbReference>
<feature type="region of interest" description="Disordered" evidence="11">
    <location>
        <begin position="93"/>
        <end position="155"/>
    </location>
</feature>
<gene>
    <name evidence="14" type="ORF">APLA_LOCUS11278</name>
    <name evidence="15" type="ORF">APLA_LOCUS15386</name>
</gene>
<protein>
    <recommendedName>
        <fullName evidence="2">non-specific serine/threonine protein kinase</fullName>
        <ecNumber evidence="2">2.7.11.1</ecNumber>
    </recommendedName>
</protein>
<dbReference type="PROSITE" id="PS00107">
    <property type="entry name" value="PROTEIN_KINASE_ATP"/>
    <property type="match status" value="1"/>
</dbReference>
<organism evidence="15 17">
    <name type="scientific">Arctia plantaginis</name>
    <name type="common">Wood tiger moth</name>
    <name type="synonym">Phalaena plantaginis</name>
    <dbReference type="NCBI Taxonomy" id="874455"/>
    <lineage>
        <taxon>Eukaryota</taxon>
        <taxon>Metazoa</taxon>
        <taxon>Ecdysozoa</taxon>
        <taxon>Arthropoda</taxon>
        <taxon>Hexapoda</taxon>
        <taxon>Insecta</taxon>
        <taxon>Pterygota</taxon>
        <taxon>Neoptera</taxon>
        <taxon>Endopterygota</taxon>
        <taxon>Lepidoptera</taxon>
        <taxon>Glossata</taxon>
        <taxon>Ditrysia</taxon>
        <taxon>Noctuoidea</taxon>
        <taxon>Erebidae</taxon>
        <taxon>Arctiinae</taxon>
        <taxon>Arctia</taxon>
    </lineage>
</organism>
<dbReference type="InterPro" id="IPR033923">
    <property type="entry name" value="PAK_BD"/>
</dbReference>
<name>A0A8S1BA25_ARCPL</name>